<evidence type="ECO:0000259" key="3">
    <source>
        <dbReference type="Pfam" id="PF01494"/>
    </source>
</evidence>
<dbReference type="PANTHER" id="PTHR43476">
    <property type="entry name" value="3-(3-HYDROXY-PHENYL)PROPIONATE/3-HYDROXYCINNAMIC ACID HYDROXYLASE"/>
    <property type="match status" value="1"/>
</dbReference>
<dbReference type="PRINTS" id="PR00420">
    <property type="entry name" value="RNGMNOXGNASE"/>
</dbReference>
<evidence type="ECO:0000256" key="1">
    <source>
        <dbReference type="ARBA" id="ARBA00023002"/>
    </source>
</evidence>
<comment type="caution">
    <text evidence="4">The sequence shown here is derived from an EMBL/GenBank/DDBJ whole genome shotgun (WGS) entry which is preliminary data.</text>
</comment>
<dbReference type="AlphaFoldDB" id="A0A839S4Z2"/>
<evidence type="ECO:0000256" key="2">
    <source>
        <dbReference type="ARBA" id="ARBA00023027"/>
    </source>
</evidence>
<dbReference type="PANTHER" id="PTHR43476:SF4">
    <property type="entry name" value="BLR0106 PROTEIN"/>
    <property type="match status" value="1"/>
</dbReference>
<sequence length="414" mass="45149">MTVRTCDVAIVGGGIAGTAAAAYLTANGLSVVLLERQEVFSDLVRGEWLAPWGVAEAQRLGVDDAIAVGGGWEIREWTQWDEVVAPGDAVTVDMTSFVPGAGGPRGIPHHLVCDAIAEQAEESGAEIVMGARDCEVDAGEEPIVRYRKDDEAVEVRARIVLGATGTNCRVGRQVGLPMNTSVDHWGAGLRVEGLTDWPMDVQAMGTEGERNFMVFPQGDGMARLYLNYPTSHRHQYRGDGAAERFLADFELEALPGHGRSVYAAARPIGPLKEWPAITYRPQHGIVTDGVVLIGDEAGTSDTVLGVGLSCALRDVRIVSDVLLSEREWTPEAFLPYREERAFRMERLVFGASVIAKLQCEFGPEATARRRRVRALMDENPAAQVLGLLNMVPPEEVPEFGFSEFFVERLFRETV</sequence>
<name>A0A839S4Z2_9PSEU</name>
<proteinExistence type="predicted"/>
<organism evidence="4 5">
    <name type="scientific">Prauserella isguenensis</name>
    <dbReference type="NCBI Taxonomy" id="1470180"/>
    <lineage>
        <taxon>Bacteria</taxon>
        <taxon>Bacillati</taxon>
        <taxon>Actinomycetota</taxon>
        <taxon>Actinomycetes</taxon>
        <taxon>Pseudonocardiales</taxon>
        <taxon>Pseudonocardiaceae</taxon>
        <taxon>Prauserella</taxon>
    </lineage>
</organism>
<dbReference type="InterPro" id="IPR002938">
    <property type="entry name" value="FAD-bd"/>
</dbReference>
<dbReference type="EMBL" id="JACHWU010000004">
    <property type="protein sequence ID" value="MBB3052452.1"/>
    <property type="molecule type" value="Genomic_DNA"/>
</dbReference>
<keyword evidence="5" id="KW-1185">Reference proteome</keyword>
<dbReference type="Proteomes" id="UP000550714">
    <property type="component" value="Unassembled WGS sequence"/>
</dbReference>
<dbReference type="InterPro" id="IPR050631">
    <property type="entry name" value="PheA/TfdB_FAD_monoxygenase"/>
</dbReference>
<protein>
    <submittedName>
        <fullName evidence="4">2-polyprenyl-6-methoxyphenol hydroxylase-like FAD-dependent oxidoreductase</fullName>
    </submittedName>
</protein>
<dbReference type="GO" id="GO:0071949">
    <property type="term" value="F:FAD binding"/>
    <property type="evidence" value="ECO:0007669"/>
    <property type="project" value="InterPro"/>
</dbReference>
<dbReference type="Gene3D" id="3.50.50.60">
    <property type="entry name" value="FAD/NAD(P)-binding domain"/>
    <property type="match status" value="1"/>
</dbReference>
<accession>A0A839S4Z2</accession>
<dbReference type="GO" id="GO:0016491">
    <property type="term" value="F:oxidoreductase activity"/>
    <property type="evidence" value="ECO:0007669"/>
    <property type="project" value="UniProtKB-KW"/>
</dbReference>
<dbReference type="RefSeq" id="WP_183656701.1">
    <property type="nucleotide sequence ID" value="NZ_JACHWU010000004.1"/>
</dbReference>
<keyword evidence="1" id="KW-0560">Oxidoreductase</keyword>
<dbReference type="Pfam" id="PF01494">
    <property type="entry name" value="FAD_binding_3"/>
    <property type="match status" value="1"/>
</dbReference>
<keyword evidence="2" id="KW-0520">NAD</keyword>
<feature type="domain" description="FAD-binding" evidence="3">
    <location>
        <begin position="6"/>
        <end position="348"/>
    </location>
</feature>
<dbReference type="InterPro" id="IPR036188">
    <property type="entry name" value="FAD/NAD-bd_sf"/>
</dbReference>
<evidence type="ECO:0000313" key="4">
    <source>
        <dbReference type="EMBL" id="MBB3052452.1"/>
    </source>
</evidence>
<dbReference type="SUPFAM" id="SSF51905">
    <property type="entry name" value="FAD/NAD(P)-binding domain"/>
    <property type="match status" value="1"/>
</dbReference>
<gene>
    <name evidence="4" type="ORF">FHS23_003486</name>
</gene>
<evidence type="ECO:0000313" key="5">
    <source>
        <dbReference type="Proteomes" id="UP000550714"/>
    </source>
</evidence>
<reference evidence="4 5" key="1">
    <citation type="submission" date="2020-08" db="EMBL/GenBank/DDBJ databases">
        <title>Genomic Encyclopedia of Type Strains, Phase III (KMG-III): the genomes of soil and plant-associated and newly described type strains.</title>
        <authorList>
            <person name="Whitman W."/>
        </authorList>
    </citation>
    <scope>NUCLEOTIDE SEQUENCE [LARGE SCALE GENOMIC DNA]</scope>
    <source>
        <strain evidence="4 5">CECT 8577</strain>
    </source>
</reference>